<dbReference type="InterPro" id="IPR036641">
    <property type="entry name" value="HPT_dom_sf"/>
</dbReference>
<sequence>MKKKRCERSLKRRINTMVSIVNFSSLLLMLIAFMVALGIAFTIVSGIVSEYAANQMNFQIQRELEMPIKKGVDIESDAYLNDLFKRVGFSFEFLGEKKNQFIMNEIESDENEIPEFLPTLSIQYKIFKNEELIYDSIVETKKDNIFYDTADIDFNNLFLKNVNSTAYKSIVDSSGEELFVLQVRLNPKIIYGSYIALLIVCGIIFLITLTISKLAFFGLSGSIIKPLSELDKKMNQISEGDIESTIYNEIKFEKPVIEVVSLANSANKIMSKMHEYMETLAQQNEELEHQNLTLQESSVVLENTNKILDNKNLKLTNILSNVEQGILTFKQNLIIHNEYSLVCKEIFSECISDKKLSTILHPHDTKMQLFIDDLLIKIFSLDKEQQGIYLTLLPEEIVINNRFISLDYKIVKDETNKDTIMTIITDVTEKKILEKQRDKEHDTLKMVVKTILNRDDFRELVFQFEDFASQSFDNLPKEKYEEILREIHTFKGSFSQYEMVNLISKLDDLESKLYEKNDLFHVKDIDNSQLHGWLMEDLGIIEAYAGEDFIKDEEFCYIKKEKLVEIERKVVETLSSKEARVILPLIKSLRYKSLKELLKTYPDYVIKLSERLGKNVAPFDITGDDIMVDSNYYQDVLKSLVHIFRNSVDHGIETDDVRIENNKEEIANIRCNIVDLEDSFSIQISDDGKGIDLKALETKVVSEGLFTTEDFNKLKLNEKLELIYKQGITTKEKATYVSGRGVGMAAVKQTIENYNGRIEVESIQNRGTKFTITIPKFEEKENNVVTAEHFMEQVMKTSKHIIFKETNMEFKENPIEINDRVTLNKITALISLKGDFNSIMMVSVNEKMAKEFVKGFMIDNIEESVILEYVEDVLGEISNTILGSTFGKFENTNSKFYMGLPAVLSNSDGYIKHAQSEILSFRLKHDEYEFEIHMFLVNDDVNTNYQMEDIIDG</sequence>
<dbReference type="InterPro" id="IPR028976">
    <property type="entry name" value="CheC-like_sf"/>
</dbReference>
<dbReference type="PANTHER" id="PTHR43395">
    <property type="entry name" value="SENSOR HISTIDINE KINASE CHEA"/>
    <property type="match status" value="1"/>
</dbReference>
<dbReference type="EC" id="2.7.13.3" evidence="2"/>
<keyword evidence="7" id="KW-0902">Two-component regulatory system</keyword>
<dbReference type="Gene3D" id="6.10.340.10">
    <property type="match status" value="1"/>
</dbReference>
<dbReference type="GO" id="GO:0000160">
    <property type="term" value="P:phosphorelay signal transduction system"/>
    <property type="evidence" value="ECO:0007669"/>
    <property type="project" value="UniProtKB-KW"/>
</dbReference>
<dbReference type="InterPro" id="IPR051315">
    <property type="entry name" value="Bact_Chemotaxis_CheA"/>
</dbReference>
<dbReference type="Pfam" id="PF02518">
    <property type="entry name" value="HATPase_c"/>
    <property type="match status" value="1"/>
</dbReference>
<evidence type="ECO:0000256" key="5">
    <source>
        <dbReference type="ARBA" id="ARBA00022679"/>
    </source>
</evidence>
<dbReference type="SUPFAM" id="SSF47226">
    <property type="entry name" value="Histidine-containing phosphotransfer domain, HPT domain"/>
    <property type="match status" value="1"/>
</dbReference>
<feature type="domain" description="Histidine kinase" evidence="10">
    <location>
        <begin position="640"/>
        <end position="778"/>
    </location>
</feature>
<dbReference type="EMBL" id="FQXM01000017">
    <property type="protein sequence ID" value="SHH86867.1"/>
    <property type="molecule type" value="Genomic_DNA"/>
</dbReference>
<keyword evidence="12" id="KW-1185">Reference proteome</keyword>
<keyword evidence="5" id="KW-0808">Transferase</keyword>
<keyword evidence="8" id="KW-0175">Coiled coil</keyword>
<dbReference type="OrthoDB" id="9798098at2"/>
<evidence type="ECO:0000256" key="1">
    <source>
        <dbReference type="ARBA" id="ARBA00000085"/>
    </source>
</evidence>
<dbReference type="PANTHER" id="PTHR43395:SF10">
    <property type="entry name" value="CHEMOTAXIS PROTEIN CHEA"/>
    <property type="match status" value="1"/>
</dbReference>
<dbReference type="InterPro" id="IPR005467">
    <property type="entry name" value="His_kinase_dom"/>
</dbReference>
<keyword evidence="9" id="KW-1133">Transmembrane helix</keyword>
<keyword evidence="9" id="KW-0472">Membrane</keyword>
<dbReference type="SUPFAM" id="SSF55874">
    <property type="entry name" value="ATPase domain of HSP90 chaperone/DNA topoisomerase II/histidine kinase"/>
    <property type="match status" value="1"/>
</dbReference>
<evidence type="ECO:0000256" key="4">
    <source>
        <dbReference type="ARBA" id="ARBA00022553"/>
    </source>
</evidence>
<dbReference type="RefSeq" id="WP_073339138.1">
    <property type="nucleotide sequence ID" value="NZ_FQXM01000017.1"/>
</dbReference>
<dbReference type="STRING" id="1121316.SAMN02745207_02910"/>
<dbReference type="AlphaFoldDB" id="A0A1M5WHD6"/>
<comment type="catalytic activity">
    <reaction evidence="1">
        <text>ATP + protein L-histidine = ADP + protein N-phospho-L-histidine.</text>
        <dbReference type="EC" id="2.7.13.3"/>
    </reaction>
</comment>
<evidence type="ECO:0000313" key="11">
    <source>
        <dbReference type="EMBL" id="SHH86867.1"/>
    </source>
</evidence>
<dbReference type="SUPFAM" id="SSF103039">
    <property type="entry name" value="CheC-like"/>
    <property type="match status" value="1"/>
</dbReference>
<dbReference type="InterPro" id="IPR028051">
    <property type="entry name" value="CheX-like_dom"/>
</dbReference>
<evidence type="ECO:0000256" key="9">
    <source>
        <dbReference type="SAM" id="Phobius"/>
    </source>
</evidence>
<evidence type="ECO:0000256" key="6">
    <source>
        <dbReference type="ARBA" id="ARBA00022777"/>
    </source>
</evidence>
<accession>A0A1M5WHD6</accession>
<name>A0A1M5WHD6_9CLOT</name>
<dbReference type="PROSITE" id="PS50109">
    <property type="entry name" value="HIS_KIN"/>
    <property type="match status" value="1"/>
</dbReference>
<protein>
    <recommendedName>
        <fullName evidence="2">histidine kinase</fullName>
        <ecNumber evidence="2">2.7.13.3</ecNumber>
    </recommendedName>
</protein>
<dbReference type="Gene3D" id="3.40.1550.10">
    <property type="entry name" value="CheC-like"/>
    <property type="match status" value="1"/>
</dbReference>
<evidence type="ECO:0000259" key="10">
    <source>
        <dbReference type="PROSITE" id="PS50109"/>
    </source>
</evidence>
<evidence type="ECO:0000256" key="3">
    <source>
        <dbReference type="ARBA" id="ARBA00022500"/>
    </source>
</evidence>
<feature type="coiled-coil region" evidence="8">
    <location>
        <begin position="266"/>
        <end position="297"/>
    </location>
</feature>
<evidence type="ECO:0000313" key="12">
    <source>
        <dbReference type="Proteomes" id="UP000184447"/>
    </source>
</evidence>
<dbReference type="FunFam" id="3.30.565.10:FF:000016">
    <property type="entry name" value="Chemotaxis protein CheA, putative"/>
    <property type="match status" value="1"/>
</dbReference>
<evidence type="ECO:0000256" key="8">
    <source>
        <dbReference type="SAM" id="Coils"/>
    </source>
</evidence>
<dbReference type="Gene3D" id="3.30.565.10">
    <property type="entry name" value="Histidine kinase-like ATPase, C-terminal domain"/>
    <property type="match status" value="1"/>
</dbReference>
<dbReference type="GO" id="GO:0004673">
    <property type="term" value="F:protein histidine kinase activity"/>
    <property type="evidence" value="ECO:0007669"/>
    <property type="project" value="UniProtKB-EC"/>
</dbReference>
<proteinExistence type="predicted"/>
<evidence type="ECO:0000256" key="7">
    <source>
        <dbReference type="ARBA" id="ARBA00023012"/>
    </source>
</evidence>
<gene>
    <name evidence="11" type="ORF">SAMN02745207_02910</name>
</gene>
<dbReference type="GO" id="GO:0006935">
    <property type="term" value="P:chemotaxis"/>
    <property type="evidence" value="ECO:0007669"/>
    <property type="project" value="UniProtKB-KW"/>
</dbReference>
<dbReference type="SMART" id="SM00387">
    <property type="entry name" value="HATPase_c"/>
    <property type="match status" value="1"/>
</dbReference>
<dbReference type="PRINTS" id="PR00344">
    <property type="entry name" value="BCTRLSENSOR"/>
</dbReference>
<dbReference type="Proteomes" id="UP000184447">
    <property type="component" value="Unassembled WGS sequence"/>
</dbReference>
<keyword evidence="4" id="KW-0597">Phosphoprotein</keyword>
<keyword evidence="6" id="KW-0418">Kinase</keyword>
<keyword evidence="9" id="KW-0812">Transmembrane</keyword>
<dbReference type="InterPro" id="IPR003594">
    <property type="entry name" value="HATPase_dom"/>
</dbReference>
<evidence type="ECO:0000256" key="2">
    <source>
        <dbReference type="ARBA" id="ARBA00012438"/>
    </source>
</evidence>
<dbReference type="InterPro" id="IPR036890">
    <property type="entry name" value="HATPase_C_sf"/>
</dbReference>
<dbReference type="Pfam" id="PF13690">
    <property type="entry name" value="CheX"/>
    <property type="match status" value="1"/>
</dbReference>
<dbReference type="InterPro" id="IPR004358">
    <property type="entry name" value="Sig_transdc_His_kin-like_C"/>
</dbReference>
<feature type="transmembrane region" description="Helical" evidence="9">
    <location>
        <begin position="189"/>
        <end position="211"/>
    </location>
</feature>
<reference evidence="11 12" key="1">
    <citation type="submission" date="2016-11" db="EMBL/GenBank/DDBJ databases">
        <authorList>
            <person name="Jaros S."/>
            <person name="Januszkiewicz K."/>
            <person name="Wedrychowicz H."/>
        </authorList>
    </citation>
    <scope>NUCLEOTIDE SEQUENCE [LARGE SCALE GENOMIC DNA]</scope>
    <source>
        <strain evidence="11 12">DSM 8605</strain>
    </source>
</reference>
<feature type="transmembrane region" description="Helical" evidence="9">
    <location>
        <begin position="20"/>
        <end position="48"/>
    </location>
</feature>
<organism evidence="11 12">
    <name type="scientific">Clostridium grantii DSM 8605</name>
    <dbReference type="NCBI Taxonomy" id="1121316"/>
    <lineage>
        <taxon>Bacteria</taxon>
        <taxon>Bacillati</taxon>
        <taxon>Bacillota</taxon>
        <taxon>Clostridia</taxon>
        <taxon>Eubacteriales</taxon>
        <taxon>Clostridiaceae</taxon>
        <taxon>Clostridium</taxon>
    </lineage>
</organism>
<keyword evidence="3" id="KW-0145">Chemotaxis</keyword>